<dbReference type="InterPro" id="IPR023631">
    <property type="entry name" value="Amidase_dom"/>
</dbReference>
<dbReference type="SUPFAM" id="SSF75304">
    <property type="entry name" value="Amidase signature (AS) enzymes"/>
    <property type="match status" value="1"/>
</dbReference>
<evidence type="ECO:0000256" key="2">
    <source>
        <dbReference type="ARBA" id="ARBA00022801"/>
    </source>
</evidence>
<evidence type="ECO:0000313" key="5">
    <source>
        <dbReference type="EMBL" id="KAF7193836.1"/>
    </source>
</evidence>
<dbReference type="GO" id="GO:0016787">
    <property type="term" value="F:hydrolase activity"/>
    <property type="evidence" value="ECO:0007669"/>
    <property type="project" value="UniProtKB-KW"/>
</dbReference>
<protein>
    <submittedName>
        <fullName evidence="5">Acetamidase</fullName>
    </submittedName>
</protein>
<evidence type="ECO:0000313" key="6">
    <source>
        <dbReference type="Proteomes" id="UP000660729"/>
    </source>
</evidence>
<comment type="similarity">
    <text evidence="1">Belongs to the amidase family.</text>
</comment>
<dbReference type="Pfam" id="PF01425">
    <property type="entry name" value="Amidase"/>
    <property type="match status" value="1"/>
</dbReference>
<dbReference type="Proteomes" id="UP000660729">
    <property type="component" value="Unassembled WGS sequence"/>
</dbReference>
<dbReference type="Gene3D" id="3.90.1300.10">
    <property type="entry name" value="Amidase signature (AS) domain"/>
    <property type="match status" value="1"/>
</dbReference>
<accession>A0A8H6RPF1</accession>
<dbReference type="InterPro" id="IPR036928">
    <property type="entry name" value="AS_sf"/>
</dbReference>
<feature type="active site" description="Acyl-ester intermediate" evidence="3">
    <location>
        <position position="239"/>
    </location>
</feature>
<gene>
    <name evidence="5" type="ORF">HII31_04905</name>
</gene>
<feature type="active site" description="Charge relay system" evidence="3">
    <location>
        <position position="215"/>
    </location>
</feature>
<organism evidence="5 6">
    <name type="scientific">Pseudocercospora fuligena</name>
    <dbReference type="NCBI Taxonomy" id="685502"/>
    <lineage>
        <taxon>Eukaryota</taxon>
        <taxon>Fungi</taxon>
        <taxon>Dikarya</taxon>
        <taxon>Ascomycota</taxon>
        <taxon>Pezizomycotina</taxon>
        <taxon>Dothideomycetes</taxon>
        <taxon>Dothideomycetidae</taxon>
        <taxon>Mycosphaerellales</taxon>
        <taxon>Mycosphaerellaceae</taxon>
        <taxon>Pseudocercospora</taxon>
    </lineage>
</organism>
<feature type="active site" description="Charge relay system" evidence="3">
    <location>
        <position position="132"/>
    </location>
</feature>
<keyword evidence="2" id="KW-0378">Hydrolase</keyword>
<evidence type="ECO:0000256" key="3">
    <source>
        <dbReference type="PIRSR" id="PIRSR001221-1"/>
    </source>
</evidence>
<reference evidence="5" key="1">
    <citation type="submission" date="2020-04" db="EMBL/GenBank/DDBJ databases">
        <title>Draft genome resource of the tomato pathogen Pseudocercospora fuligena.</title>
        <authorList>
            <person name="Zaccaron A."/>
        </authorList>
    </citation>
    <scope>NUCLEOTIDE SEQUENCE</scope>
    <source>
        <strain evidence="5">PF001</strain>
    </source>
</reference>
<dbReference type="PANTHER" id="PTHR46072:SF8">
    <property type="entry name" value="AMIDASE DOMAIN-CONTAINING PROTEIN"/>
    <property type="match status" value="1"/>
</dbReference>
<evidence type="ECO:0000259" key="4">
    <source>
        <dbReference type="Pfam" id="PF01425"/>
    </source>
</evidence>
<dbReference type="PIRSF" id="PIRSF001221">
    <property type="entry name" value="Amidase_fungi"/>
    <property type="match status" value="1"/>
</dbReference>
<comment type="caution">
    <text evidence="5">The sequence shown here is derived from an EMBL/GenBank/DDBJ whole genome shotgun (WGS) entry which is preliminary data.</text>
</comment>
<feature type="domain" description="Amidase" evidence="4">
    <location>
        <begin position="77"/>
        <end position="540"/>
    </location>
</feature>
<evidence type="ECO:0000256" key="1">
    <source>
        <dbReference type="ARBA" id="ARBA00009199"/>
    </source>
</evidence>
<dbReference type="PANTHER" id="PTHR46072">
    <property type="entry name" value="AMIDASE-RELATED-RELATED"/>
    <property type="match status" value="1"/>
</dbReference>
<name>A0A8H6RPF1_9PEZI</name>
<dbReference type="OrthoDB" id="6428749at2759"/>
<keyword evidence="6" id="KW-1185">Reference proteome</keyword>
<sequence length="556" mass="60314">MARWQDIAREKRAATLAKIPDRWMLAEQTLAAAKEQRSIAGRFFESLLDDATSTITTSSNDVLLARMASGELSAVSVVSAFCRRAAYAHQLSNCLLEINFKAALARAYRLDTYFETHGKLLGPLHGLPYTMKDHWHVKGLDTSMGYVGWIGTQGGRPRTGVEDVESELVTSLNALGAVLIAKTSLMQSTWNGETSNNILGYQWSPCNHHLSSGGSSGGEGALQALRGSALGFGSDIGGSVSMPAASNGVFSLKPSHGRVPMQNIANSSAGQMTIPTVAGMYAQSVSDLRLVFEALLSSQAWLRDPEVLPLPFRDSSTVDAHQLAFGLLVSDPLAKPHPPVTRALRMVANALKVQKHEIVEWQAPGHGVAESLHSLITDADRHVDVGQRLKLSGEPLMPTLGGLVDPGLDPPVPVNEYYSTVLKVQAFRAEYAKYWNASQAESSTGRPVDAIVMPVMPHAAPRPGMIYNYGYSCIINLLDYCSVVIPVTRADKNVDKVDSQYEPTCQQDADTWEAYDPEIFHNTPVAVQIVCRRLEEEKLLAIAQKVCDALAAYKTA</sequence>
<dbReference type="EMBL" id="JABCIY010000071">
    <property type="protein sequence ID" value="KAF7193836.1"/>
    <property type="molecule type" value="Genomic_DNA"/>
</dbReference>
<dbReference type="AlphaFoldDB" id="A0A8H6RPF1"/>
<proteinExistence type="inferred from homology"/>